<dbReference type="InterPro" id="IPR011852">
    <property type="entry name" value="TRAP_TAXI"/>
</dbReference>
<dbReference type="Gene3D" id="3.40.190.10">
    <property type="entry name" value="Periplasmic binding protein-like II"/>
    <property type="match status" value="2"/>
</dbReference>
<keyword evidence="2" id="KW-1185">Reference proteome</keyword>
<dbReference type="NCBIfam" id="TIGR02122">
    <property type="entry name" value="TRAP_TAXI"/>
    <property type="match status" value="1"/>
</dbReference>
<dbReference type="SUPFAM" id="SSF53850">
    <property type="entry name" value="Periplasmic binding protein-like II"/>
    <property type="match status" value="1"/>
</dbReference>
<accession>A0A419SRR3</accession>
<reference evidence="1 2" key="1">
    <citation type="submission" date="2016-08" db="EMBL/GenBank/DDBJ databases">
        <title>Novel Firmicute Genomes.</title>
        <authorList>
            <person name="Poppleton D.I."/>
            <person name="Gribaldo S."/>
        </authorList>
    </citation>
    <scope>NUCLEOTIDE SEQUENCE [LARGE SCALE GENOMIC DNA]</scope>
    <source>
        <strain evidence="1 2">RAOx-1</strain>
    </source>
</reference>
<dbReference type="PANTHER" id="PTHR42941:SF1">
    <property type="entry name" value="SLL1037 PROTEIN"/>
    <property type="match status" value="1"/>
</dbReference>
<evidence type="ECO:0000313" key="1">
    <source>
        <dbReference type="EMBL" id="RKD27124.1"/>
    </source>
</evidence>
<protein>
    <submittedName>
        <fullName evidence="1">C4-dicarboxylate ABC transporter substrate-binding protein</fullName>
    </submittedName>
</protein>
<gene>
    <name evidence="1" type="ORF">BEP19_00050</name>
</gene>
<dbReference type="AlphaFoldDB" id="A0A419SRR3"/>
<dbReference type="Proteomes" id="UP000284219">
    <property type="component" value="Unassembled WGS sequence"/>
</dbReference>
<evidence type="ECO:0000313" key="2">
    <source>
        <dbReference type="Proteomes" id="UP000284219"/>
    </source>
</evidence>
<dbReference type="CDD" id="cd13567">
    <property type="entry name" value="PBP2_TtGluBP"/>
    <property type="match status" value="1"/>
</dbReference>
<organism evidence="1 2">
    <name type="scientific">Ammoniphilus oxalaticus</name>
    <dbReference type="NCBI Taxonomy" id="66863"/>
    <lineage>
        <taxon>Bacteria</taxon>
        <taxon>Bacillati</taxon>
        <taxon>Bacillota</taxon>
        <taxon>Bacilli</taxon>
        <taxon>Bacillales</taxon>
        <taxon>Paenibacillaceae</taxon>
        <taxon>Aneurinibacillus group</taxon>
        <taxon>Ammoniphilus</taxon>
    </lineage>
</organism>
<proteinExistence type="predicted"/>
<name>A0A419SRR3_9BACL</name>
<sequence length="329" mass="34649">MLVLTIVFSLFAVACGGGGNNAGQPSGETNDGAGEKLESLIIATGGSSGTYYPLGGSMAQLFQDHVIPASAQVTAASVANMRLLKDGEVDLAFTQGDIADYATKGTIMFEEGGAIDNIQAIASLYNETVQIIVPENSSIQTVADLKGKHVSVGEPGSGTEANAEQLLEVYGLTFDDLGKAERLSFGESTSHIQDGTVEAAFVTAGTPTAAVNELAATKGVRVIGLDDEHIAELIEKYPYYTEQAIAAGTYSGFDQDIKTVAVKAQLVVRAELDEALVYDLTKTLFDNLDAYKQGNHQKAEEITLEQALEGVSLDVHPGAAKYFEEKGIK</sequence>
<dbReference type="Pfam" id="PF16868">
    <property type="entry name" value="NMT1_3"/>
    <property type="match status" value="1"/>
</dbReference>
<comment type="caution">
    <text evidence="1">The sequence shown here is derived from an EMBL/GenBank/DDBJ whole genome shotgun (WGS) entry which is preliminary data.</text>
</comment>
<dbReference type="EMBL" id="MCHY01000001">
    <property type="protein sequence ID" value="RKD27124.1"/>
    <property type="molecule type" value="Genomic_DNA"/>
</dbReference>
<dbReference type="PANTHER" id="PTHR42941">
    <property type="entry name" value="SLL1037 PROTEIN"/>
    <property type="match status" value="1"/>
</dbReference>